<sequence>MSSGRVGASVTTNSIPLDCLPHIQQSNSISIAIQSLVTPNSVPLSSVPQEPEQSINSSTTHTTSPSPRLSQSQLQPTPLSGMQESLSLWRRMLKWITFDRNTIIAGLVIGILAAVPAWNAYQIAIWTARKDYLEYCQENIHELVQKLKADCTRALQNGLRPPPYVPMSNSKRNVQELRPRGFPYQACLNAPYRNLSSTFPPEQHLSKQISIPSLTTVFLTAVSKVVVFLLFLSLVSLLLVWLWTRRRRLNTYSREPLSRSIHFGNPNFQAVLPAGISVFGILVAIVGYTTSLEGLASEGDATRDAYLRYCSHIKVHRVLKT</sequence>
<feature type="region of interest" description="Disordered" evidence="1">
    <location>
        <begin position="43"/>
        <end position="79"/>
    </location>
</feature>
<feature type="transmembrane region" description="Helical" evidence="2">
    <location>
        <begin position="268"/>
        <end position="288"/>
    </location>
</feature>
<name>A0A9P4M303_9PEZI</name>
<dbReference type="Proteomes" id="UP000799772">
    <property type="component" value="Unassembled WGS sequence"/>
</dbReference>
<feature type="compositionally biased region" description="Polar residues" evidence="1">
    <location>
        <begin position="43"/>
        <end position="56"/>
    </location>
</feature>
<comment type="caution">
    <text evidence="3">The sequence shown here is derived from an EMBL/GenBank/DDBJ whole genome shotgun (WGS) entry which is preliminary data.</text>
</comment>
<proteinExistence type="predicted"/>
<dbReference type="EMBL" id="ML978130">
    <property type="protein sequence ID" value="KAF2096206.1"/>
    <property type="molecule type" value="Genomic_DNA"/>
</dbReference>
<dbReference type="OrthoDB" id="194358at2759"/>
<feature type="compositionally biased region" description="Low complexity" evidence="1">
    <location>
        <begin position="57"/>
        <end position="79"/>
    </location>
</feature>
<evidence type="ECO:0000313" key="4">
    <source>
        <dbReference type="Proteomes" id="UP000799772"/>
    </source>
</evidence>
<evidence type="ECO:0008006" key="5">
    <source>
        <dbReference type="Google" id="ProtNLM"/>
    </source>
</evidence>
<feature type="transmembrane region" description="Helical" evidence="2">
    <location>
        <begin position="225"/>
        <end position="244"/>
    </location>
</feature>
<protein>
    <recommendedName>
        <fullName evidence="5">Transmembrane protein</fullName>
    </recommendedName>
</protein>
<gene>
    <name evidence="3" type="ORF">NA57DRAFT_59263</name>
</gene>
<keyword evidence="4" id="KW-1185">Reference proteome</keyword>
<evidence type="ECO:0000313" key="3">
    <source>
        <dbReference type="EMBL" id="KAF2096206.1"/>
    </source>
</evidence>
<dbReference type="AlphaFoldDB" id="A0A9P4M303"/>
<keyword evidence="2" id="KW-0472">Membrane</keyword>
<keyword evidence="2" id="KW-1133">Transmembrane helix</keyword>
<accession>A0A9P4M303</accession>
<organism evidence="3 4">
    <name type="scientific">Rhizodiscina lignyota</name>
    <dbReference type="NCBI Taxonomy" id="1504668"/>
    <lineage>
        <taxon>Eukaryota</taxon>
        <taxon>Fungi</taxon>
        <taxon>Dikarya</taxon>
        <taxon>Ascomycota</taxon>
        <taxon>Pezizomycotina</taxon>
        <taxon>Dothideomycetes</taxon>
        <taxon>Pleosporomycetidae</taxon>
        <taxon>Aulographales</taxon>
        <taxon>Rhizodiscinaceae</taxon>
        <taxon>Rhizodiscina</taxon>
    </lineage>
</organism>
<keyword evidence="2" id="KW-0812">Transmembrane</keyword>
<evidence type="ECO:0000256" key="1">
    <source>
        <dbReference type="SAM" id="MobiDB-lite"/>
    </source>
</evidence>
<evidence type="ECO:0000256" key="2">
    <source>
        <dbReference type="SAM" id="Phobius"/>
    </source>
</evidence>
<feature type="transmembrane region" description="Helical" evidence="2">
    <location>
        <begin position="101"/>
        <end position="121"/>
    </location>
</feature>
<reference evidence="3" key="1">
    <citation type="journal article" date="2020" name="Stud. Mycol.">
        <title>101 Dothideomycetes genomes: a test case for predicting lifestyles and emergence of pathogens.</title>
        <authorList>
            <person name="Haridas S."/>
            <person name="Albert R."/>
            <person name="Binder M."/>
            <person name="Bloem J."/>
            <person name="Labutti K."/>
            <person name="Salamov A."/>
            <person name="Andreopoulos B."/>
            <person name="Baker S."/>
            <person name="Barry K."/>
            <person name="Bills G."/>
            <person name="Bluhm B."/>
            <person name="Cannon C."/>
            <person name="Castanera R."/>
            <person name="Culley D."/>
            <person name="Daum C."/>
            <person name="Ezra D."/>
            <person name="Gonzalez J."/>
            <person name="Henrissat B."/>
            <person name="Kuo A."/>
            <person name="Liang C."/>
            <person name="Lipzen A."/>
            <person name="Lutzoni F."/>
            <person name="Magnuson J."/>
            <person name="Mondo S."/>
            <person name="Nolan M."/>
            <person name="Ohm R."/>
            <person name="Pangilinan J."/>
            <person name="Park H.-J."/>
            <person name="Ramirez L."/>
            <person name="Alfaro M."/>
            <person name="Sun H."/>
            <person name="Tritt A."/>
            <person name="Yoshinaga Y."/>
            <person name="Zwiers L.-H."/>
            <person name="Turgeon B."/>
            <person name="Goodwin S."/>
            <person name="Spatafora J."/>
            <person name="Crous P."/>
            <person name="Grigoriev I."/>
        </authorList>
    </citation>
    <scope>NUCLEOTIDE SEQUENCE</scope>
    <source>
        <strain evidence="3">CBS 133067</strain>
    </source>
</reference>